<evidence type="ECO:0000256" key="1">
    <source>
        <dbReference type="SAM" id="MobiDB-lite"/>
    </source>
</evidence>
<reference evidence="3" key="1">
    <citation type="submission" date="2020-06" db="EMBL/GenBank/DDBJ databases">
        <title>WGS assembly of Ceratodon purpureus strain R40.</title>
        <authorList>
            <person name="Carey S.B."/>
            <person name="Jenkins J."/>
            <person name="Shu S."/>
            <person name="Lovell J.T."/>
            <person name="Sreedasyam A."/>
            <person name="Maumus F."/>
            <person name="Tiley G.P."/>
            <person name="Fernandez-Pozo N."/>
            <person name="Barry K."/>
            <person name="Chen C."/>
            <person name="Wang M."/>
            <person name="Lipzen A."/>
            <person name="Daum C."/>
            <person name="Saski C.A."/>
            <person name="Payton A.C."/>
            <person name="Mcbreen J.C."/>
            <person name="Conrad R.E."/>
            <person name="Kollar L.M."/>
            <person name="Olsson S."/>
            <person name="Huttunen S."/>
            <person name="Landis J.B."/>
            <person name="Wickett N.J."/>
            <person name="Johnson M.G."/>
            <person name="Rensing S.A."/>
            <person name="Grimwood J."/>
            <person name="Schmutz J."/>
            <person name="Mcdaniel S.F."/>
        </authorList>
    </citation>
    <scope>NUCLEOTIDE SEQUENCE</scope>
    <source>
        <strain evidence="3">R40</strain>
    </source>
</reference>
<protein>
    <submittedName>
        <fullName evidence="3">Uncharacterized protein</fullName>
    </submittedName>
</protein>
<proteinExistence type="predicted"/>
<dbReference type="EMBL" id="CM026424">
    <property type="protein sequence ID" value="KAG0581027.1"/>
    <property type="molecule type" value="Genomic_DNA"/>
</dbReference>
<sequence>MMSFPATKYRLLNNLFIILGAAAKPSTSLIKPRPDLPTHYPRMSALPETESNILESIAATKHNPTAAAAVATKKNMPPIPRFSPKMRLISPNTSNLDSAMAQ</sequence>
<feature type="compositionally biased region" description="Polar residues" evidence="1">
    <location>
        <begin position="90"/>
        <end position="102"/>
    </location>
</feature>
<dbReference type="Proteomes" id="UP000822688">
    <property type="component" value="Chromosome 4"/>
</dbReference>
<accession>A0A8T0IDN8</accession>
<evidence type="ECO:0000313" key="3">
    <source>
        <dbReference type="EMBL" id="KAG0581027.1"/>
    </source>
</evidence>
<name>A0A8T0IDN8_CERPU</name>
<dbReference type="AlphaFoldDB" id="A0A8T0IDN8"/>
<organism evidence="3 4">
    <name type="scientific">Ceratodon purpureus</name>
    <name type="common">Fire moss</name>
    <name type="synonym">Dicranum purpureum</name>
    <dbReference type="NCBI Taxonomy" id="3225"/>
    <lineage>
        <taxon>Eukaryota</taxon>
        <taxon>Viridiplantae</taxon>
        <taxon>Streptophyta</taxon>
        <taxon>Embryophyta</taxon>
        <taxon>Bryophyta</taxon>
        <taxon>Bryophytina</taxon>
        <taxon>Bryopsida</taxon>
        <taxon>Dicranidae</taxon>
        <taxon>Pseudoditrichales</taxon>
        <taxon>Ditrichaceae</taxon>
        <taxon>Ceratodon</taxon>
    </lineage>
</organism>
<keyword evidence="2" id="KW-0732">Signal</keyword>
<feature type="signal peptide" evidence="2">
    <location>
        <begin position="1"/>
        <end position="23"/>
    </location>
</feature>
<comment type="caution">
    <text evidence="3">The sequence shown here is derived from an EMBL/GenBank/DDBJ whole genome shotgun (WGS) entry which is preliminary data.</text>
</comment>
<evidence type="ECO:0000313" key="4">
    <source>
        <dbReference type="Proteomes" id="UP000822688"/>
    </source>
</evidence>
<evidence type="ECO:0000256" key="2">
    <source>
        <dbReference type="SAM" id="SignalP"/>
    </source>
</evidence>
<gene>
    <name evidence="3" type="ORF">KC19_4G218800</name>
</gene>
<keyword evidence="4" id="KW-1185">Reference proteome</keyword>
<feature type="region of interest" description="Disordered" evidence="1">
    <location>
        <begin position="75"/>
        <end position="102"/>
    </location>
</feature>
<feature type="chain" id="PRO_5035934909" evidence="2">
    <location>
        <begin position="24"/>
        <end position="102"/>
    </location>
</feature>